<evidence type="ECO:0000313" key="8">
    <source>
        <dbReference type="Proteomes" id="UP000244803"/>
    </source>
</evidence>
<feature type="domain" description="Importin N-terminal" evidence="6">
    <location>
        <begin position="25"/>
        <end position="102"/>
    </location>
</feature>
<dbReference type="Gene3D" id="1.25.10.10">
    <property type="entry name" value="Leucine-rich Repeat Variant"/>
    <property type="match status" value="1"/>
</dbReference>
<evidence type="ECO:0000256" key="4">
    <source>
        <dbReference type="ARBA" id="ARBA00022737"/>
    </source>
</evidence>
<evidence type="ECO:0000256" key="1">
    <source>
        <dbReference type="ARBA" id="ARBA00004496"/>
    </source>
</evidence>
<dbReference type="GO" id="GO:0031267">
    <property type="term" value="F:small GTPase binding"/>
    <property type="evidence" value="ECO:0007669"/>
    <property type="project" value="InterPro"/>
</dbReference>
<keyword evidence="4" id="KW-0677">Repeat</keyword>
<dbReference type="Pfam" id="PF25574">
    <property type="entry name" value="TPR_IMB1"/>
    <property type="match status" value="1"/>
</dbReference>
<dbReference type="GO" id="GO:0006606">
    <property type="term" value="P:protein import into nucleus"/>
    <property type="evidence" value="ECO:0007669"/>
    <property type="project" value="InterPro"/>
</dbReference>
<protein>
    <submittedName>
        <fullName evidence="7">Importin subunit beta-1</fullName>
    </submittedName>
</protein>
<dbReference type="GO" id="GO:0005737">
    <property type="term" value="C:cytoplasm"/>
    <property type="evidence" value="ECO:0007669"/>
    <property type="project" value="UniProtKB-SubCell"/>
</dbReference>
<accession>A0A976M3G7</accession>
<dbReference type="PANTHER" id="PTHR10527">
    <property type="entry name" value="IMPORTIN BETA"/>
    <property type="match status" value="1"/>
</dbReference>
<dbReference type="EMBL" id="CP056065">
    <property type="protein sequence ID" value="UKJ87634.2"/>
    <property type="molecule type" value="Genomic_DNA"/>
</dbReference>
<gene>
    <name evidence="7" type="ORF">MACJ_000070</name>
</gene>
<organism evidence="7 8">
    <name type="scientific">Theileria orientalis</name>
    <dbReference type="NCBI Taxonomy" id="68886"/>
    <lineage>
        <taxon>Eukaryota</taxon>
        <taxon>Sar</taxon>
        <taxon>Alveolata</taxon>
        <taxon>Apicomplexa</taxon>
        <taxon>Aconoidasida</taxon>
        <taxon>Piroplasmida</taxon>
        <taxon>Theileriidae</taxon>
        <taxon>Theileria</taxon>
    </lineage>
</organism>
<dbReference type="InterPro" id="IPR058584">
    <property type="entry name" value="IMB1_TNPO1-like_TPR"/>
</dbReference>
<evidence type="ECO:0000256" key="2">
    <source>
        <dbReference type="ARBA" id="ARBA00022448"/>
    </source>
</evidence>
<evidence type="ECO:0000256" key="3">
    <source>
        <dbReference type="ARBA" id="ARBA00022490"/>
    </source>
</evidence>
<dbReference type="Proteomes" id="UP000244803">
    <property type="component" value="Chromosome 1"/>
</dbReference>
<evidence type="ECO:0000259" key="6">
    <source>
        <dbReference type="PROSITE" id="PS50166"/>
    </source>
</evidence>
<proteinExistence type="predicted"/>
<keyword evidence="2" id="KW-0813">Transport</keyword>
<comment type="subcellular location">
    <subcellularLocation>
        <location evidence="1">Cytoplasm</location>
    </subcellularLocation>
</comment>
<dbReference type="OrthoDB" id="10263328at2759"/>
<keyword evidence="3" id="KW-0963">Cytoplasm</keyword>
<dbReference type="AlphaFoldDB" id="A0A976M3G7"/>
<dbReference type="InterPro" id="IPR040122">
    <property type="entry name" value="Importin_beta"/>
</dbReference>
<dbReference type="Pfam" id="PF03810">
    <property type="entry name" value="IBN_N"/>
    <property type="match status" value="1"/>
</dbReference>
<dbReference type="Pfam" id="PF13513">
    <property type="entry name" value="HEAT_EZ"/>
    <property type="match status" value="1"/>
</dbReference>
<dbReference type="SUPFAM" id="SSF48371">
    <property type="entry name" value="ARM repeat"/>
    <property type="match status" value="1"/>
</dbReference>
<name>A0A976M3G7_THEOR</name>
<reference evidence="7" key="1">
    <citation type="submission" date="2022-07" db="EMBL/GenBank/DDBJ databases">
        <title>Evaluation of T. orientalis genome assembly methods using nanopore sequencing and analysis of variation between genomes.</title>
        <authorList>
            <person name="Yam J."/>
            <person name="Micallef M.L."/>
            <person name="Liu M."/>
            <person name="Djordjevic S.P."/>
            <person name="Bogema D.R."/>
            <person name="Jenkins C."/>
        </authorList>
    </citation>
    <scope>NUCLEOTIDE SEQUENCE</scope>
    <source>
        <strain evidence="7">Fish Creek</strain>
    </source>
</reference>
<keyword evidence="5" id="KW-0653">Protein transport</keyword>
<dbReference type="PROSITE" id="PS50166">
    <property type="entry name" value="IMPORTIN_B_NT"/>
    <property type="match status" value="1"/>
</dbReference>
<sequence>MMMNYTLLSLLDISLDPTSRYFSEAQRNLQMAKDANLPEFISSLAQVIVNPGASAGARHLAGIMLKNCFDFKTDEDKINFYKSISSETLFKLKSLMVTVMSAGGDPQSVMASCAVVARMALIELETKTWPEFFDIVLPMVESQDFNQTRNSLMCLSYLLEDLSNIYEQKNMNLLTTAEINRILTSVIAATYLKEAQSCKLALRCLQNLLYFVNTNMEVENERNAILEAICARCKSENHLEIRMYAYECLVQLVSEYYQLIRPSLPGIAQYLWQAIDSQIEEIAIPAFEFWNTICEIEIYNDQTPATDRTTSSSVDDASSHNASMIKQVIPYLLPKILYTMTLHKFEDMDVDTWTLPMAAGICLSLCSQAVKNEIVHSVLEFINENFKSSEWNKREAAVLAYGYIMEGPDTETLRILVNDSFQNLCDVLMDSSIAVRDTAAWTIARIATFHCGAVISHLGSPEVRTTNMYKILRALFDEPRVAVNICFFIHELAEHINDDNTTNFNLLDGMFMNLCQNLVDRSNKEDSLQANLFVSIFNSLCSLITGVSDNCKDQLTLLLDHFISYATRLTSTNCSSDESRLKLQSVYGVIQVLVTRVGYVSKLNLLMASIFQFLSVELDEDALLTLAAIVNVVESDSLSQYIPNIAQVVLAGLEAEYSVCKICIGLTGDISRSLESRFVAYLDNFMPILLKKLQDPNDERSLKPPIFVTIGDIAMVVAGSFVNYVQSTMALLTQAASTNYQMGPTDNEEWLDFVKQLQDSCLQCFTGIVYGLKEGGYLEIIKPYVTPVLQLVLDVVDTPDPYFDANLFNLAVSLTGDLVSSFGPELSMHLANSALMIHIMARLEQLDAAKDPSAEACRERVIWLHSMVKGS</sequence>
<evidence type="ECO:0000313" key="7">
    <source>
        <dbReference type="EMBL" id="UKJ87634.2"/>
    </source>
</evidence>
<dbReference type="InterPro" id="IPR001494">
    <property type="entry name" value="Importin-beta_N"/>
</dbReference>
<evidence type="ECO:0000256" key="5">
    <source>
        <dbReference type="ARBA" id="ARBA00022927"/>
    </source>
</evidence>
<dbReference type="InterPro" id="IPR016024">
    <property type="entry name" value="ARM-type_fold"/>
</dbReference>
<dbReference type="InterPro" id="IPR011989">
    <property type="entry name" value="ARM-like"/>
</dbReference>